<evidence type="ECO:0000256" key="1">
    <source>
        <dbReference type="ARBA" id="ARBA00022723"/>
    </source>
</evidence>
<dbReference type="InterPro" id="IPR020545">
    <property type="entry name" value="Asp_carbamoyltransf_reg_N"/>
</dbReference>
<dbReference type="InterPro" id="IPR002801">
    <property type="entry name" value="Asp_carbamoylTrfase_reg"/>
</dbReference>
<dbReference type="NCBIfam" id="NF002063">
    <property type="entry name" value="PRK00893.1-3"/>
    <property type="match status" value="1"/>
</dbReference>
<dbReference type="GO" id="GO:0006207">
    <property type="term" value="P:'de novo' pyrimidine nucleobase biosynthetic process"/>
    <property type="evidence" value="ECO:0007669"/>
    <property type="project" value="InterPro"/>
</dbReference>
<organism evidence="6 7">
    <name type="scientific">Dolosicoccus paucivorans</name>
    <dbReference type="NCBI Taxonomy" id="84521"/>
    <lineage>
        <taxon>Bacteria</taxon>
        <taxon>Bacillati</taxon>
        <taxon>Bacillota</taxon>
        <taxon>Bacilli</taxon>
        <taxon>Lactobacillales</taxon>
        <taxon>Aerococcaceae</taxon>
        <taxon>Dolosicoccus</taxon>
    </lineage>
</organism>
<dbReference type="GO" id="GO:0006221">
    <property type="term" value="P:pyrimidine nucleotide biosynthetic process"/>
    <property type="evidence" value="ECO:0007669"/>
    <property type="project" value="UniProtKB-KW"/>
</dbReference>
<comment type="caution">
    <text evidence="6">The sequence shown here is derived from an EMBL/GenBank/DDBJ whole genome shotgun (WGS) entry which is preliminary data.</text>
</comment>
<dbReference type="GO" id="GO:0046872">
    <property type="term" value="F:metal ion binding"/>
    <property type="evidence" value="ECO:0007669"/>
    <property type="project" value="UniProtKB-KW"/>
</dbReference>
<dbReference type="RefSeq" id="WP_102227924.1">
    <property type="nucleotide sequence ID" value="NZ_PNFY01000026.1"/>
</dbReference>
<dbReference type="Pfam" id="PF01948">
    <property type="entry name" value="PyrI"/>
    <property type="match status" value="1"/>
</dbReference>
<name>A0A2N6SM20_9LACT</name>
<protein>
    <submittedName>
        <fullName evidence="6">Aspartate carbamoyltransferase regulatory subunit</fullName>
    </submittedName>
</protein>
<proteinExistence type="predicted"/>
<keyword evidence="7" id="KW-1185">Reference proteome</keyword>
<dbReference type="InterPro" id="IPR036793">
    <property type="entry name" value="Asp_carbatrfase_reg_N_sf"/>
</dbReference>
<evidence type="ECO:0000259" key="4">
    <source>
        <dbReference type="Pfam" id="PF01948"/>
    </source>
</evidence>
<dbReference type="SUPFAM" id="SSF54893">
    <property type="entry name" value="Aspartate carbamoyltransferase, Regulatory-chain, N-terminal domain"/>
    <property type="match status" value="1"/>
</dbReference>
<dbReference type="STRING" id="84521.SAMN04487994_10655"/>
<keyword evidence="2" id="KW-0862">Zinc</keyword>
<keyword evidence="6" id="KW-0808">Transferase</keyword>
<feature type="domain" description="Aspartate carbamoyltransferase regulatory subunit N-terminal" evidence="4">
    <location>
        <begin position="2"/>
        <end position="90"/>
    </location>
</feature>
<dbReference type="GO" id="GO:0009347">
    <property type="term" value="C:aspartate carbamoyltransferase complex"/>
    <property type="evidence" value="ECO:0007669"/>
    <property type="project" value="InterPro"/>
</dbReference>
<dbReference type="OrthoDB" id="5599321at2"/>
<dbReference type="SUPFAM" id="SSF57825">
    <property type="entry name" value="Aspartate carbamoyltransferase, Regulatory-chain, C-terminal domain"/>
    <property type="match status" value="1"/>
</dbReference>
<dbReference type="Gene3D" id="2.30.30.20">
    <property type="entry name" value="Aspartate carbamoyltransferase regulatory subunit, C-terminal domain"/>
    <property type="match status" value="1"/>
</dbReference>
<accession>A0A2N6SM20</accession>
<keyword evidence="3" id="KW-0665">Pyrimidine biosynthesis</keyword>
<dbReference type="PANTHER" id="PTHR35805">
    <property type="entry name" value="ASPARTATE CARBAMOYLTRANSFERASE REGULATORY CHAIN"/>
    <property type="match status" value="1"/>
</dbReference>
<gene>
    <name evidence="6" type="ORF">CJ205_05965</name>
</gene>
<evidence type="ECO:0000313" key="7">
    <source>
        <dbReference type="Proteomes" id="UP000235682"/>
    </source>
</evidence>
<dbReference type="PANTHER" id="PTHR35805:SF1">
    <property type="entry name" value="ASPARTATE CARBAMOYLTRANSFERASE REGULATORY CHAIN"/>
    <property type="match status" value="1"/>
</dbReference>
<dbReference type="Proteomes" id="UP000235682">
    <property type="component" value="Unassembled WGS sequence"/>
</dbReference>
<dbReference type="AlphaFoldDB" id="A0A2N6SM20"/>
<dbReference type="Gene3D" id="3.30.70.140">
    <property type="entry name" value="Aspartate carbamoyltransferase regulatory subunit, N-terminal domain"/>
    <property type="match status" value="1"/>
</dbReference>
<evidence type="ECO:0000256" key="3">
    <source>
        <dbReference type="ARBA" id="ARBA00022975"/>
    </source>
</evidence>
<dbReference type="GO" id="GO:0016740">
    <property type="term" value="F:transferase activity"/>
    <property type="evidence" value="ECO:0007669"/>
    <property type="project" value="UniProtKB-KW"/>
</dbReference>
<keyword evidence="1" id="KW-0479">Metal-binding</keyword>
<evidence type="ECO:0000313" key="6">
    <source>
        <dbReference type="EMBL" id="PMC58125.1"/>
    </source>
</evidence>
<dbReference type="InterPro" id="IPR020542">
    <property type="entry name" value="Asp_carbamoyltrfase_reg_C"/>
</dbReference>
<evidence type="ECO:0000256" key="2">
    <source>
        <dbReference type="ARBA" id="ARBA00022833"/>
    </source>
</evidence>
<dbReference type="Pfam" id="PF02748">
    <property type="entry name" value="PyrI_C"/>
    <property type="match status" value="1"/>
</dbReference>
<reference evidence="6 7" key="1">
    <citation type="submission" date="2017-09" db="EMBL/GenBank/DDBJ databases">
        <title>Bacterial strain isolated from the female urinary microbiota.</title>
        <authorList>
            <person name="Thomas-White K."/>
            <person name="Kumar N."/>
            <person name="Forster S."/>
            <person name="Putonti C."/>
            <person name="Lawley T."/>
            <person name="Wolfe A.J."/>
        </authorList>
    </citation>
    <scope>NUCLEOTIDE SEQUENCE [LARGE SCALE GENOMIC DNA]</scope>
    <source>
        <strain evidence="6 7">UMB0852</strain>
    </source>
</reference>
<dbReference type="EMBL" id="PNHE01000024">
    <property type="protein sequence ID" value="PMC58125.1"/>
    <property type="molecule type" value="Genomic_DNA"/>
</dbReference>
<dbReference type="InterPro" id="IPR036792">
    <property type="entry name" value="Asp_carbatrfase_reg_C_sf"/>
</dbReference>
<feature type="domain" description="Aspartate carbamoyltransferase regulatory subunit C-terminal" evidence="5">
    <location>
        <begin position="95"/>
        <end position="138"/>
    </location>
</feature>
<evidence type="ECO:0000259" key="5">
    <source>
        <dbReference type="Pfam" id="PF02748"/>
    </source>
</evidence>
<sequence>MMRINSIRSGIVIDHIPAGLGPDIFNLLELNKADYTVALIMNAQSDKMGQKDMIKIENQLNVDLSILGVFGEGLTINVIDEESIVHKVTLELPEQIHDILSCNNPRCISTVERNVEPSFTLVNPQDQIYRCDYCDHLYYVKEELHAHH</sequence>